<feature type="region of interest" description="Disordered" evidence="1">
    <location>
        <begin position="193"/>
        <end position="354"/>
    </location>
</feature>
<comment type="caution">
    <text evidence="2">The sequence shown here is derived from an EMBL/GenBank/DDBJ whole genome shotgun (WGS) entry which is preliminary data.</text>
</comment>
<keyword evidence="3" id="KW-1185">Reference proteome</keyword>
<evidence type="ECO:0000256" key="1">
    <source>
        <dbReference type="SAM" id="MobiDB-lite"/>
    </source>
</evidence>
<dbReference type="EMBL" id="JAAIUW010000003">
    <property type="protein sequence ID" value="KAF7839647.1"/>
    <property type="molecule type" value="Genomic_DNA"/>
</dbReference>
<accession>A0A834X7U8</accession>
<reference evidence="2" key="1">
    <citation type="submission" date="2020-09" db="EMBL/GenBank/DDBJ databases">
        <title>Genome-Enabled Discovery of Anthraquinone Biosynthesis in Senna tora.</title>
        <authorList>
            <person name="Kang S.-H."/>
            <person name="Pandey R.P."/>
            <person name="Lee C.-M."/>
            <person name="Sim J.-S."/>
            <person name="Jeong J.-T."/>
            <person name="Choi B.-S."/>
            <person name="Jung M."/>
            <person name="Ginzburg D."/>
            <person name="Zhao K."/>
            <person name="Won S.Y."/>
            <person name="Oh T.-J."/>
            <person name="Yu Y."/>
            <person name="Kim N.-H."/>
            <person name="Lee O.R."/>
            <person name="Lee T.-H."/>
            <person name="Bashyal P."/>
            <person name="Kim T.-S."/>
            <person name="Lee W.-H."/>
            <person name="Kawkins C."/>
            <person name="Kim C.-K."/>
            <person name="Kim J.S."/>
            <person name="Ahn B.O."/>
            <person name="Rhee S.Y."/>
            <person name="Sohng J.K."/>
        </authorList>
    </citation>
    <scope>NUCLEOTIDE SEQUENCE</scope>
    <source>
        <tissue evidence="2">Leaf</tissue>
    </source>
</reference>
<gene>
    <name evidence="2" type="ORF">G2W53_008129</name>
</gene>
<feature type="compositionally biased region" description="Acidic residues" evidence="1">
    <location>
        <begin position="258"/>
        <end position="273"/>
    </location>
</feature>
<sequence length="354" mass="38216">MCEATRWDCENMGGCAPPSACVGVGKISHPRAEVERAQGPQVEHRGRGGAVERLSYYHEGVVHAQRHGVVWQPYIGLELNGEIPSYCLHARDLGRYTRAAGRPRHSAQPEADEQDARALAEPAASMDPNVGPMMEPLGGHTQDNGSASDAFPLHALGETYGVLAYRVYEHLLPADEIAHISRHMQALNLHLDPESAGHHEPTSAPTFPYGPVKGRDSSRSRPKKMSDSHPLVPILIQPTEDGEPAGQDAGGDDHQDDGVDDDEDELPDPEPQDFDALGAFLRTPAPSISQTQGDSSAGPSTSTQHRRPREDEDEDDDENAGAQPLFVGKPSSELARNKSSRTTWPGSTHPLLGC</sequence>
<protein>
    <submittedName>
        <fullName evidence="2">Uncharacterized protein</fullName>
    </submittedName>
</protein>
<feature type="region of interest" description="Disordered" evidence="1">
    <location>
        <begin position="99"/>
        <end position="119"/>
    </location>
</feature>
<proteinExistence type="predicted"/>
<feature type="compositionally biased region" description="Polar residues" evidence="1">
    <location>
        <begin position="286"/>
        <end position="303"/>
    </location>
</feature>
<dbReference type="AlphaFoldDB" id="A0A834X7U8"/>
<name>A0A834X7U8_9FABA</name>
<evidence type="ECO:0000313" key="3">
    <source>
        <dbReference type="Proteomes" id="UP000634136"/>
    </source>
</evidence>
<organism evidence="2 3">
    <name type="scientific">Senna tora</name>
    <dbReference type="NCBI Taxonomy" id="362788"/>
    <lineage>
        <taxon>Eukaryota</taxon>
        <taxon>Viridiplantae</taxon>
        <taxon>Streptophyta</taxon>
        <taxon>Embryophyta</taxon>
        <taxon>Tracheophyta</taxon>
        <taxon>Spermatophyta</taxon>
        <taxon>Magnoliopsida</taxon>
        <taxon>eudicotyledons</taxon>
        <taxon>Gunneridae</taxon>
        <taxon>Pentapetalae</taxon>
        <taxon>rosids</taxon>
        <taxon>fabids</taxon>
        <taxon>Fabales</taxon>
        <taxon>Fabaceae</taxon>
        <taxon>Caesalpinioideae</taxon>
        <taxon>Cassia clade</taxon>
        <taxon>Senna</taxon>
    </lineage>
</organism>
<evidence type="ECO:0000313" key="2">
    <source>
        <dbReference type="EMBL" id="KAF7839647.1"/>
    </source>
</evidence>
<dbReference type="Proteomes" id="UP000634136">
    <property type="component" value="Unassembled WGS sequence"/>
</dbReference>
<feature type="compositionally biased region" description="Basic and acidic residues" evidence="1">
    <location>
        <begin position="213"/>
        <end position="227"/>
    </location>
</feature>